<reference evidence="4 5" key="1">
    <citation type="submission" date="2018-09" db="EMBL/GenBank/DDBJ databases">
        <title>Genomic Encyclopedia of Archaeal and Bacterial Type Strains, Phase II (KMG-II): from individual species to whole genera.</title>
        <authorList>
            <person name="Goeker M."/>
        </authorList>
    </citation>
    <scope>NUCLEOTIDE SEQUENCE [LARGE SCALE GENOMIC DNA]</scope>
    <source>
        <strain evidence="4 5">DSM 17008</strain>
    </source>
</reference>
<dbReference type="AlphaFoldDB" id="A0A419UXA1"/>
<dbReference type="SUPFAM" id="SSF56784">
    <property type="entry name" value="HAD-like"/>
    <property type="match status" value="1"/>
</dbReference>
<dbReference type="OrthoDB" id="9809962at2"/>
<dbReference type="RefSeq" id="WP_120194325.1">
    <property type="nucleotide sequence ID" value="NZ_RAPK01000011.1"/>
</dbReference>
<keyword evidence="2 3" id="KW-0460">Magnesium</keyword>
<proteinExistence type="inferred from homology"/>
<gene>
    <name evidence="4" type="ORF">ATL39_3199</name>
</gene>
<dbReference type="Proteomes" id="UP000285120">
    <property type="component" value="Unassembled WGS sequence"/>
</dbReference>
<comment type="caution">
    <text evidence="4">The sequence shown here is derived from an EMBL/GenBank/DDBJ whole genome shotgun (WGS) entry which is preliminary data.</text>
</comment>
<dbReference type="Gene3D" id="3.40.50.1000">
    <property type="entry name" value="HAD superfamily/HAD-like"/>
    <property type="match status" value="1"/>
</dbReference>
<organism evidence="4 5">
    <name type="scientific">Sinobaca qinghaiensis</name>
    <dbReference type="NCBI Taxonomy" id="342944"/>
    <lineage>
        <taxon>Bacteria</taxon>
        <taxon>Bacillati</taxon>
        <taxon>Bacillota</taxon>
        <taxon>Bacilli</taxon>
        <taxon>Bacillales</taxon>
        <taxon>Sporolactobacillaceae</taxon>
        <taxon>Sinobaca</taxon>
    </lineage>
</organism>
<dbReference type="Gene3D" id="1.20.120.710">
    <property type="entry name" value="Haloacid dehalogenase hydrolase-like domain"/>
    <property type="match status" value="1"/>
</dbReference>
<dbReference type="EMBL" id="RAPK01000011">
    <property type="protein sequence ID" value="RKD69772.1"/>
    <property type="molecule type" value="Genomic_DNA"/>
</dbReference>
<evidence type="ECO:0000256" key="3">
    <source>
        <dbReference type="HAMAP-Rule" id="MF_02240"/>
    </source>
</evidence>
<keyword evidence="3" id="KW-0028">Amino-acid biosynthesis</keyword>
<keyword evidence="1 3" id="KW-0378">Hydrolase</keyword>
<comment type="catalytic activity">
    <reaction evidence="3">
        <text>O-phospho-D-serine + H2O = D-serine + phosphate</text>
        <dbReference type="Rhea" id="RHEA:24873"/>
        <dbReference type="ChEBI" id="CHEBI:15377"/>
        <dbReference type="ChEBI" id="CHEBI:35247"/>
        <dbReference type="ChEBI" id="CHEBI:43474"/>
        <dbReference type="ChEBI" id="CHEBI:58680"/>
        <dbReference type="EC" id="3.1.3.3"/>
    </reaction>
</comment>
<comment type="similarity">
    <text evidence="3">Belongs to the HAD-like hydrolase superfamily.</text>
</comment>
<dbReference type="InterPro" id="IPR023214">
    <property type="entry name" value="HAD_sf"/>
</dbReference>
<dbReference type="InterPro" id="IPR006439">
    <property type="entry name" value="HAD-SF_hydro_IA"/>
</dbReference>
<dbReference type="HAMAP" id="MF_02240">
    <property type="entry name" value="PSP"/>
    <property type="match status" value="1"/>
</dbReference>
<evidence type="ECO:0000256" key="1">
    <source>
        <dbReference type="ARBA" id="ARBA00022801"/>
    </source>
</evidence>
<accession>A0A419UXA1</accession>
<dbReference type="GO" id="GO:0006564">
    <property type="term" value="P:L-serine biosynthetic process"/>
    <property type="evidence" value="ECO:0007669"/>
    <property type="project" value="UniProtKB-UniRule"/>
</dbReference>
<dbReference type="NCBIfam" id="TIGR01549">
    <property type="entry name" value="HAD-SF-IA-v1"/>
    <property type="match status" value="1"/>
</dbReference>
<dbReference type="EC" id="3.1.3.3" evidence="3"/>
<dbReference type="Pfam" id="PF00702">
    <property type="entry name" value="Hydrolase"/>
    <property type="match status" value="1"/>
</dbReference>
<evidence type="ECO:0000313" key="4">
    <source>
        <dbReference type="EMBL" id="RKD69772.1"/>
    </source>
</evidence>
<comment type="catalytic activity">
    <reaction evidence="3">
        <text>O-phospho-L-serine + H2O = L-serine + phosphate</text>
        <dbReference type="Rhea" id="RHEA:21208"/>
        <dbReference type="ChEBI" id="CHEBI:15377"/>
        <dbReference type="ChEBI" id="CHEBI:33384"/>
        <dbReference type="ChEBI" id="CHEBI:43474"/>
        <dbReference type="ChEBI" id="CHEBI:57524"/>
        <dbReference type="EC" id="3.1.3.3"/>
    </reaction>
</comment>
<dbReference type="InterPro" id="IPR044266">
    <property type="entry name" value="PSP_YsaA"/>
</dbReference>
<sequence>MNTLIFDLDDTLLWDKKSVEESIRAAALESTAYGADAKALVQSVRKWAPKLYAELESYTFTQDIGINPFEGLWGSFGDIHDHRFRLMGTLIKDYQRAVWKGALNDQDIQNEELAGHLAERFVFHRRHLPYVYADTFEVLEELSSRYQLVLLTNGAPSLQHIKLQMTPQLVPYFSHIIISGAFGKGKPDESIFQYALTLSGTEKENALMIGDNLYTDILGSNRTGISNIWINRENKPADSKVPATMQTADLWETVHAADTFFKNK</sequence>
<dbReference type="PANTHER" id="PTHR46470:SF3">
    <property type="entry name" value="N-ACYLNEURAMINATE-9-PHOSPHATASE"/>
    <property type="match status" value="1"/>
</dbReference>
<dbReference type="GO" id="GO:0036424">
    <property type="term" value="F:L-phosphoserine phosphatase activity"/>
    <property type="evidence" value="ECO:0007669"/>
    <property type="project" value="UniProtKB-UniRule"/>
</dbReference>
<dbReference type="InterPro" id="IPR036412">
    <property type="entry name" value="HAD-like_sf"/>
</dbReference>
<comment type="pathway">
    <text evidence="3">Amino-acid biosynthesis; L-serine biosynthesis; L-serine from 3-phospho-D-glycerate: step 3/3.</text>
</comment>
<dbReference type="SFLD" id="SFLDG01129">
    <property type="entry name" value="C1.5:_HAD__Beta-PGM__Phosphata"/>
    <property type="match status" value="1"/>
</dbReference>
<dbReference type="InterPro" id="IPR051400">
    <property type="entry name" value="HAD-like_hydrolase"/>
</dbReference>
<keyword evidence="3" id="KW-0170">Cobalt</keyword>
<evidence type="ECO:0000313" key="5">
    <source>
        <dbReference type="Proteomes" id="UP000285120"/>
    </source>
</evidence>
<keyword evidence="3" id="KW-0718">Serine biosynthesis</keyword>
<comment type="function">
    <text evidence="3">Catalyzes the last step of the phosphorylated serine biosynthetic pathway, i.e. dephosphorylation of O-phospho-L-serine to form L-serine.</text>
</comment>
<dbReference type="PANTHER" id="PTHR46470">
    <property type="entry name" value="N-ACYLNEURAMINATE-9-PHOSPHATASE"/>
    <property type="match status" value="1"/>
</dbReference>
<keyword evidence="5" id="KW-1185">Reference proteome</keyword>
<dbReference type="SFLD" id="SFLDS00003">
    <property type="entry name" value="Haloacid_Dehalogenase"/>
    <property type="match status" value="1"/>
</dbReference>
<evidence type="ECO:0000256" key="2">
    <source>
        <dbReference type="ARBA" id="ARBA00022842"/>
    </source>
</evidence>
<name>A0A419UXA1_9BACL</name>
<protein>
    <recommendedName>
        <fullName evidence="3">Phosphoserine phosphatase</fullName>
        <shortName evidence="3">PSP</shortName>
        <ecNumber evidence="3">3.1.3.3</ecNumber>
    </recommendedName>
</protein>
<comment type="cofactor">
    <cofactor evidence="3">
        <name>Mg(2+)</name>
        <dbReference type="ChEBI" id="CHEBI:18420"/>
    </cofactor>
    <cofactor evidence="3">
        <name>Co(2+)</name>
        <dbReference type="ChEBI" id="CHEBI:48828"/>
    </cofactor>
</comment>